<dbReference type="EMBL" id="JACHVA010000136">
    <property type="protein sequence ID" value="MBC2603942.1"/>
    <property type="molecule type" value="Genomic_DNA"/>
</dbReference>
<accession>A0A7X1B1Q7</accession>
<keyword evidence="3" id="KW-1185">Reference proteome</keyword>
<evidence type="ECO:0008006" key="4">
    <source>
        <dbReference type="Google" id="ProtNLM"/>
    </source>
</evidence>
<gene>
    <name evidence="2" type="ORF">H5P30_19350</name>
</gene>
<reference evidence="2 3" key="1">
    <citation type="submission" date="2020-07" db="EMBL/GenBank/DDBJ databases">
        <authorList>
            <person name="Feng X."/>
        </authorList>
    </citation>
    <scope>NUCLEOTIDE SEQUENCE [LARGE SCALE GENOMIC DNA]</scope>
    <source>
        <strain evidence="2 3">JCM14086</strain>
    </source>
</reference>
<evidence type="ECO:0000256" key="1">
    <source>
        <dbReference type="ARBA" id="ARBA00009981"/>
    </source>
</evidence>
<dbReference type="InterPro" id="IPR036165">
    <property type="entry name" value="YefM-like_sf"/>
</dbReference>
<dbReference type="RefSeq" id="WP_185694559.1">
    <property type="nucleotide sequence ID" value="NZ_JACHVA010000136.1"/>
</dbReference>
<dbReference type="Proteomes" id="UP000525652">
    <property type="component" value="Unassembled WGS sequence"/>
</dbReference>
<organism evidence="2 3">
    <name type="scientific">Puniceicoccus vermicola</name>
    <dbReference type="NCBI Taxonomy" id="388746"/>
    <lineage>
        <taxon>Bacteria</taxon>
        <taxon>Pseudomonadati</taxon>
        <taxon>Verrucomicrobiota</taxon>
        <taxon>Opitutia</taxon>
        <taxon>Puniceicoccales</taxon>
        <taxon>Puniceicoccaceae</taxon>
        <taxon>Puniceicoccus</taxon>
    </lineage>
</organism>
<evidence type="ECO:0000313" key="3">
    <source>
        <dbReference type="Proteomes" id="UP000525652"/>
    </source>
</evidence>
<protein>
    <recommendedName>
        <fullName evidence="4">Antitoxin</fullName>
    </recommendedName>
</protein>
<proteinExistence type="inferred from homology"/>
<dbReference type="SUPFAM" id="SSF143120">
    <property type="entry name" value="YefM-like"/>
    <property type="match status" value="1"/>
</dbReference>
<evidence type="ECO:0000313" key="2">
    <source>
        <dbReference type="EMBL" id="MBC2603942.1"/>
    </source>
</evidence>
<comment type="caution">
    <text evidence="2">The sequence shown here is derived from an EMBL/GenBank/DDBJ whole genome shotgun (WGS) entry which is preliminary data.</text>
</comment>
<comment type="similarity">
    <text evidence="1">Belongs to the phD/YefM antitoxin family.</text>
</comment>
<name>A0A7X1B1Q7_9BACT</name>
<sequence length="124" mass="13568">MAIFAIMASTYNLHALHPSQDLPTSSASQLKNAFKGVYELALDAGAVSITRNRKREAILLSAQLYDQMIAELAARDPLEVLRKDYDTRFAGMQTESARQAYDDAFEASPTELGKSALAEAAKKD</sequence>
<dbReference type="AlphaFoldDB" id="A0A7X1B1Q7"/>